<sequence length="274" mass="31742">MGEIYVIKANGEKELFSEDKLRASIKRAGIPDSYSSRLISQIKEVLYPEIPTSIIYKHITNFLYGIPHSSGKYMLKQAIMDFGPSGYPFEKYIARILSYRGYRTEVDVIMQGRCITHEVDIVAENEHGKYLIECKFHNLPGKRTDAKVALYIHSRYEDIMLGEYRHEKRENCKMWLVTNTKCTTDALSYAQCSGMTVYSWGYPTQTSLQHLIEDRKLYPVTCLSTLSKKQKDLLLSNDIVICQDLLHKKEILERLNLSHQERRKVLSETEELVG</sequence>
<dbReference type="Pfam" id="PF04471">
    <property type="entry name" value="Mrr_cat"/>
    <property type="match status" value="1"/>
</dbReference>
<keyword evidence="1 3" id="KW-0547">Nucleotide-binding</keyword>
<keyword evidence="2 3" id="KW-0067">ATP-binding</keyword>
<organism evidence="5 6">
    <name type="scientific">Candidatus Gottesmanbacteria bacterium CG11_big_fil_rev_8_21_14_0_20_37_11</name>
    <dbReference type="NCBI Taxonomy" id="1974575"/>
    <lineage>
        <taxon>Bacteria</taxon>
        <taxon>Candidatus Gottesmaniibacteriota</taxon>
    </lineage>
</organism>
<dbReference type="InterPro" id="IPR007560">
    <property type="entry name" value="Restrct_endonuc_IV_Mrr"/>
</dbReference>
<evidence type="ECO:0000256" key="1">
    <source>
        <dbReference type="ARBA" id="ARBA00022741"/>
    </source>
</evidence>
<dbReference type="InterPro" id="IPR011335">
    <property type="entry name" value="Restrct_endonuc-II-like"/>
</dbReference>
<accession>A0A2H0NJE6</accession>
<evidence type="ECO:0000256" key="3">
    <source>
        <dbReference type="PROSITE-ProRule" id="PRU00492"/>
    </source>
</evidence>
<name>A0A2H0NJE6_9BACT</name>
<dbReference type="Pfam" id="PF22357">
    <property type="entry name" value="AF1548-like_C"/>
    <property type="match status" value="1"/>
</dbReference>
<dbReference type="SUPFAM" id="SSF52980">
    <property type="entry name" value="Restriction endonuclease-like"/>
    <property type="match status" value="1"/>
</dbReference>
<dbReference type="Gene3D" id="3.40.1350.10">
    <property type="match status" value="1"/>
</dbReference>
<dbReference type="GO" id="GO:0004519">
    <property type="term" value="F:endonuclease activity"/>
    <property type="evidence" value="ECO:0007669"/>
    <property type="project" value="InterPro"/>
</dbReference>
<dbReference type="GO" id="GO:0003677">
    <property type="term" value="F:DNA binding"/>
    <property type="evidence" value="ECO:0007669"/>
    <property type="project" value="InterPro"/>
</dbReference>
<proteinExistence type="predicted"/>
<comment type="caution">
    <text evidence="5">The sequence shown here is derived from an EMBL/GenBank/DDBJ whole genome shotgun (WGS) entry which is preliminary data.</text>
</comment>
<dbReference type="AlphaFoldDB" id="A0A2H0NJE6"/>
<dbReference type="InterPro" id="IPR054374">
    <property type="entry name" value="AF1548-like_C"/>
</dbReference>
<dbReference type="InterPro" id="IPR005144">
    <property type="entry name" value="ATP-cone_dom"/>
</dbReference>
<evidence type="ECO:0000256" key="2">
    <source>
        <dbReference type="ARBA" id="ARBA00022840"/>
    </source>
</evidence>
<dbReference type="PROSITE" id="PS51161">
    <property type="entry name" value="ATP_CONE"/>
    <property type="match status" value="1"/>
</dbReference>
<dbReference type="EMBL" id="PCWS01000001">
    <property type="protein sequence ID" value="PIR09003.1"/>
    <property type="molecule type" value="Genomic_DNA"/>
</dbReference>
<evidence type="ECO:0000259" key="4">
    <source>
        <dbReference type="PROSITE" id="PS51161"/>
    </source>
</evidence>
<evidence type="ECO:0000313" key="5">
    <source>
        <dbReference type="EMBL" id="PIR09003.1"/>
    </source>
</evidence>
<dbReference type="Proteomes" id="UP000230707">
    <property type="component" value="Unassembled WGS sequence"/>
</dbReference>
<dbReference type="GO" id="GO:0005524">
    <property type="term" value="F:ATP binding"/>
    <property type="evidence" value="ECO:0007669"/>
    <property type="project" value="UniProtKB-UniRule"/>
</dbReference>
<dbReference type="InterPro" id="IPR011856">
    <property type="entry name" value="tRNA_endonuc-like_dom_sf"/>
</dbReference>
<protein>
    <submittedName>
        <fullName evidence="5">ATPase</fullName>
    </submittedName>
</protein>
<reference evidence="5 6" key="1">
    <citation type="submission" date="2017-09" db="EMBL/GenBank/DDBJ databases">
        <title>Depth-based differentiation of microbial function through sediment-hosted aquifers and enrichment of novel symbionts in the deep terrestrial subsurface.</title>
        <authorList>
            <person name="Probst A.J."/>
            <person name="Ladd B."/>
            <person name="Jarett J.K."/>
            <person name="Geller-Mcgrath D.E."/>
            <person name="Sieber C.M."/>
            <person name="Emerson J.B."/>
            <person name="Anantharaman K."/>
            <person name="Thomas B.C."/>
            <person name="Malmstrom R."/>
            <person name="Stieglmeier M."/>
            <person name="Klingl A."/>
            <person name="Woyke T."/>
            <person name="Ryan C.M."/>
            <person name="Banfield J.F."/>
        </authorList>
    </citation>
    <scope>NUCLEOTIDE SEQUENCE [LARGE SCALE GENOMIC DNA]</scope>
    <source>
        <strain evidence="5">CG11_big_fil_rev_8_21_14_0_20_37_11</strain>
    </source>
</reference>
<feature type="domain" description="ATP-cone" evidence="4">
    <location>
        <begin position="4"/>
        <end position="107"/>
    </location>
</feature>
<dbReference type="CDD" id="cd22308">
    <property type="entry name" value="Af1548-like"/>
    <property type="match status" value="1"/>
</dbReference>
<dbReference type="GO" id="GO:0009307">
    <property type="term" value="P:DNA restriction-modification system"/>
    <property type="evidence" value="ECO:0007669"/>
    <property type="project" value="InterPro"/>
</dbReference>
<gene>
    <name evidence="5" type="ORF">COV53_00020</name>
</gene>
<evidence type="ECO:0000313" key="6">
    <source>
        <dbReference type="Proteomes" id="UP000230707"/>
    </source>
</evidence>
<dbReference type="Pfam" id="PF03477">
    <property type="entry name" value="ATP-cone"/>
    <property type="match status" value="1"/>
</dbReference>